<dbReference type="CDD" id="cd02440">
    <property type="entry name" value="AdoMet_MTases"/>
    <property type="match status" value="1"/>
</dbReference>
<dbReference type="Pfam" id="PF02384">
    <property type="entry name" value="N6_Mtase"/>
    <property type="match status" value="1"/>
</dbReference>
<evidence type="ECO:0000259" key="11">
    <source>
        <dbReference type="Pfam" id="PF02384"/>
    </source>
</evidence>
<feature type="domain" description="Type I restriction modification DNA specificity" evidence="10">
    <location>
        <begin position="566"/>
        <end position="703"/>
    </location>
</feature>
<keyword evidence="12" id="KW-0378">Hydrolase</keyword>
<evidence type="ECO:0000256" key="9">
    <source>
        <dbReference type="SAM" id="Coils"/>
    </source>
</evidence>
<dbReference type="Gene3D" id="3.40.50.150">
    <property type="entry name" value="Vaccinia Virus protein VP39"/>
    <property type="match status" value="1"/>
</dbReference>
<name>A0A139RMV3_STROR</name>
<comment type="caution">
    <text evidence="12">The sequence shown here is derived from an EMBL/GenBank/DDBJ whole genome shotgun (WGS) entry which is preliminary data.</text>
</comment>
<evidence type="ECO:0000313" key="12">
    <source>
        <dbReference type="EMBL" id="KXU16005.1"/>
    </source>
</evidence>
<feature type="coiled-coil region" evidence="9">
    <location>
        <begin position="873"/>
        <end position="900"/>
    </location>
</feature>
<feature type="domain" description="Type I restriction modification DNA specificity" evidence="10">
    <location>
        <begin position="726"/>
        <end position="889"/>
    </location>
</feature>
<evidence type="ECO:0000256" key="4">
    <source>
        <dbReference type="ARBA" id="ARBA00022679"/>
    </source>
</evidence>
<dbReference type="Proteomes" id="UP000072989">
    <property type="component" value="Unassembled WGS sequence"/>
</dbReference>
<dbReference type="Pfam" id="PF01420">
    <property type="entry name" value="Methylase_S"/>
    <property type="match status" value="2"/>
</dbReference>
<keyword evidence="6" id="KW-0680">Restriction system</keyword>
<proteinExistence type="inferred from homology"/>
<evidence type="ECO:0000256" key="6">
    <source>
        <dbReference type="ARBA" id="ARBA00022747"/>
    </source>
</evidence>
<dbReference type="PRINTS" id="PR00507">
    <property type="entry name" value="N12N6MTFRASE"/>
</dbReference>
<evidence type="ECO:0000313" key="13">
    <source>
        <dbReference type="Proteomes" id="UP000072989"/>
    </source>
</evidence>
<keyword evidence="5" id="KW-0949">S-adenosyl-L-methionine</keyword>
<dbReference type="GO" id="GO:0009307">
    <property type="term" value="P:DNA restriction-modification system"/>
    <property type="evidence" value="ECO:0007669"/>
    <property type="project" value="UniProtKB-KW"/>
</dbReference>
<dbReference type="InterPro" id="IPR002052">
    <property type="entry name" value="DNA_methylase_N6_adenine_CS"/>
</dbReference>
<dbReference type="PANTHER" id="PTHR42933:SF3">
    <property type="entry name" value="TYPE I RESTRICTION ENZYME MJAVIII METHYLASE SUBUNIT"/>
    <property type="match status" value="1"/>
</dbReference>
<gene>
    <name evidence="12" type="ORF">SORDD17_00772</name>
</gene>
<keyword evidence="9" id="KW-0175">Coiled coil</keyword>
<dbReference type="SUPFAM" id="SSF53335">
    <property type="entry name" value="S-adenosyl-L-methionine-dependent methyltransferases"/>
    <property type="match status" value="1"/>
</dbReference>
<evidence type="ECO:0000256" key="5">
    <source>
        <dbReference type="ARBA" id="ARBA00022691"/>
    </source>
</evidence>
<evidence type="ECO:0000256" key="7">
    <source>
        <dbReference type="ARBA" id="ARBA00023125"/>
    </source>
</evidence>
<dbReference type="EC" id="2.1.1.72" evidence="2"/>
<evidence type="ECO:0000256" key="1">
    <source>
        <dbReference type="ARBA" id="ARBA00010923"/>
    </source>
</evidence>
<keyword evidence="4 12" id="KW-0808">Transferase</keyword>
<dbReference type="InterPro" id="IPR003356">
    <property type="entry name" value="DNA_methylase_A-5"/>
</dbReference>
<organism evidence="12 13">
    <name type="scientific">Streptococcus oralis</name>
    <dbReference type="NCBI Taxonomy" id="1303"/>
    <lineage>
        <taxon>Bacteria</taxon>
        <taxon>Bacillati</taxon>
        <taxon>Bacillota</taxon>
        <taxon>Bacilli</taxon>
        <taxon>Lactobacillales</taxon>
        <taxon>Streptococcaceae</taxon>
        <taxon>Streptococcus</taxon>
    </lineage>
</organism>
<dbReference type="InterPro" id="IPR044946">
    <property type="entry name" value="Restrct_endonuc_typeI_TRD_sf"/>
</dbReference>
<dbReference type="Gene3D" id="3.90.220.20">
    <property type="entry name" value="DNA methylase specificity domains"/>
    <property type="match status" value="2"/>
</dbReference>
<dbReference type="PANTHER" id="PTHR42933">
    <property type="entry name" value="SLR6095 PROTEIN"/>
    <property type="match status" value="1"/>
</dbReference>
<sequence length="909" mass="102532">MKEEIFYVHNDYAEHLFKDLNIDTREHAKNMLQDTIRKLKFYTNNDFSFKDVHNEELFLQNGKIVMEMVQLFEKYRISYASKHQFLGDMFEQLLNKGFKQNEGQFFTPSPITRFIWDCLPLHNIVENLGGAYPKVIDYACGSGHFLTEAVEAINAVKPSENNDWTQESIFGIEKDYRLARVSQVSMFMNGAGNSKIIFGDGLDNGKGIANEAFDILVANPPYSVSAFKSHLKLKNNELDLLETISNNGGEIEVLFCERIAQLLKSGGVGAVILPSSILSNDSGSYSAARELLLNRFRFRAIVLFGSKNFGATGTNTAVLFLEKISYPPQQDRLARDQAEAVFKQFPLQHQKDQAVLNAYLETIGMPSELYDKIRQQSLTWAELSESGNEYLAAHFKALQSSMALSKTEEKNHPEEAVQQAVKLRKFFAKFQAMETDKIALFALLYGEQTLIITAPGDNAQQKAFLGYDWSNRKGAEGIQIQQAGGKLYNDADRFAPNTLAACVRSMFEQQTASIAGEQADNAKVVNTADMIDFQAVGFNRAIRTSVQKKVEIVSKYKLVKLERLLIPINGNKTKIASEEIKPEGKHPVITQESGKVISGYSNHKEAITDVPLIVFGDHSCTLKYIDFPFIRGADGTQLIKVDSSLAKLKYIYNYLQTIEIEDAKKYKRHFKFLKDEKIPLPPLAIQTQIVEECDKIDEEYNQTRMKIEEYRAEIVQIFDRLETTNESKPFRINELCSTRGESVNPQTQSGNVNYLGLENIESHSGKVIGEYIHDYQSIKSTKNVFVSGDILYGKLRPNLNKVYLAETNGICSTDILVLVADENKINAKLLSYYLRSQHVNTQILATVSGQQLPRTSWKKIGTLKINVPTLATQKSIITQVEKLEAQITECQQKLDGMANAKKAVLDKYL</sequence>
<dbReference type="InterPro" id="IPR051537">
    <property type="entry name" value="DNA_Adenine_Mtase"/>
</dbReference>
<feature type="coiled-coil region" evidence="9">
    <location>
        <begin position="693"/>
        <end position="727"/>
    </location>
</feature>
<dbReference type="SUPFAM" id="SSF116734">
    <property type="entry name" value="DNA methylase specificity domain"/>
    <property type="match status" value="2"/>
</dbReference>
<dbReference type="InterPro" id="IPR000055">
    <property type="entry name" value="Restrct_endonuc_typeI_TRD"/>
</dbReference>
<dbReference type="GO" id="GO:0016787">
    <property type="term" value="F:hydrolase activity"/>
    <property type="evidence" value="ECO:0007669"/>
    <property type="project" value="UniProtKB-KW"/>
</dbReference>
<dbReference type="GO" id="GO:0003677">
    <property type="term" value="F:DNA binding"/>
    <property type="evidence" value="ECO:0007669"/>
    <property type="project" value="UniProtKB-KW"/>
</dbReference>
<evidence type="ECO:0000256" key="8">
    <source>
        <dbReference type="ARBA" id="ARBA00047942"/>
    </source>
</evidence>
<keyword evidence="3 12" id="KW-0489">Methyltransferase</keyword>
<protein>
    <recommendedName>
        <fullName evidence="2">site-specific DNA-methyltransferase (adenine-specific)</fullName>
        <ecNumber evidence="2">2.1.1.72</ecNumber>
    </recommendedName>
</protein>
<evidence type="ECO:0000256" key="3">
    <source>
        <dbReference type="ARBA" id="ARBA00022603"/>
    </source>
</evidence>
<dbReference type="PROSITE" id="PS00092">
    <property type="entry name" value="N6_MTASE"/>
    <property type="match status" value="1"/>
</dbReference>
<feature type="domain" description="DNA methylase adenine-specific" evidence="11">
    <location>
        <begin position="83"/>
        <end position="327"/>
    </location>
</feature>
<keyword evidence="7" id="KW-0238">DNA-binding</keyword>
<reference evidence="12 13" key="1">
    <citation type="submission" date="2016-01" db="EMBL/GenBank/DDBJ databases">
        <title>Highly variable Streptococcus oralis are common among viridans streptococci isolated from primates.</title>
        <authorList>
            <person name="Denapaite D."/>
            <person name="Rieger M."/>
            <person name="Koendgen S."/>
            <person name="Brueckner R."/>
            <person name="Ochigava I."/>
            <person name="Kappeler P."/>
            <person name="Maetz-Rensing K."/>
            <person name="Leendertz F."/>
            <person name="Hakenbeck R."/>
        </authorList>
    </citation>
    <scope>NUCLEOTIDE SEQUENCE [LARGE SCALE GENOMIC DNA]</scope>
    <source>
        <strain evidence="12 13">DD17</strain>
    </source>
</reference>
<dbReference type="GO" id="GO:0009007">
    <property type="term" value="F:site-specific DNA-methyltransferase (adenine-specific) activity"/>
    <property type="evidence" value="ECO:0007669"/>
    <property type="project" value="UniProtKB-EC"/>
</dbReference>
<comment type="similarity">
    <text evidence="1">Belongs to the type-I restriction system S methylase family.</text>
</comment>
<dbReference type="GO" id="GO:0008170">
    <property type="term" value="F:N-methyltransferase activity"/>
    <property type="evidence" value="ECO:0007669"/>
    <property type="project" value="InterPro"/>
</dbReference>
<dbReference type="InterPro" id="IPR029063">
    <property type="entry name" value="SAM-dependent_MTases_sf"/>
</dbReference>
<dbReference type="AlphaFoldDB" id="A0A139RMV3"/>
<comment type="catalytic activity">
    <reaction evidence="8">
        <text>a 2'-deoxyadenosine in DNA + S-adenosyl-L-methionine = an N(6)-methyl-2'-deoxyadenosine in DNA + S-adenosyl-L-homocysteine + H(+)</text>
        <dbReference type="Rhea" id="RHEA:15197"/>
        <dbReference type="Rhea" id="RHEA-COMP:12418"/>
        <dbReference type="Rhea" id="RHEA-COMP:12419"/>
        <dbReference type="ChEBI" id="CHEBI:15378"/>
        <dbReference type="ChEBI" id="CHEBI:57856"/>
        <dbReference type="ChEBI" id="CHEBI:59789"/>
        <dbReference type="ChEBI" id="CHEBI:90615"/>
        <dbReference type="ChEBI" id="CHEBI:90616"/>
        <dbReference type="EC" id="2.1.1.72"/>
    </reaction>
</comment>
<dbReference type="EMBL" id="LQZE01000163">
    <property type="protein sequence ID" value="KXU16005.1"/>
    <property type="molecule type" value="Genomic_DNA"/>
</dbReference>
<dbReference type="PATRIC" id="fig|1303.87.peg.933"/>
<dbReference type="GO" id="GO:0032259">
    <property type="term" value="P:methylation"/>
    <property type="evidence" value="ECO:0007669"/>
    <property type="project" value="UniProtKB-KW"/>
</dbReference>
<accession>A0A139RMV3</accession>
<evidence type="ECO:0000259" key="10">
    <source>
        <dbReference type="Pfam" id="PF01420"/>
    </source>
</evidence>
<evidence type="ECO:0000256" key="2">
    <source>
        <dbReference type="ARBA" id="ARBA00011900"/>
    </source>
</evidence>